<comment type="caution">
    <text evidence="1">The sequence shown here is derived from an EMBL/GenBank/DDBJ whole genome shotgun (WGS) entry which is preliminary data.</text>
</comment>
<name>A0A0A2FCZ9_9PORP</name>
<evidence type="ECO:0000313" key="2">
    <source>
        <dbReference type="Proteomes" id="UP000030130"/>
    </source>
</evidence>
<accession>A0A0A2FCZ9</accession>
<dbReference type="Proteomes" id="UP000030130">
    <property type="component" value="Unassembled WGS sequence"/>
</dbReference>
<sequence>MSGLEIDIARSDLHFEVDNDLLIIKVKKGVGESSSTLSPYYLSALKIQIDTLKRSEQELLPHPIQSYADEMLRCRNIVDREYLKAENVLSSAHSWEDIAIQQAISDVRQAIVEYNAAIDKARKAYNMTQIVGDPHCVLVSSNGNEFGDIGWRTTLKGSVTLGVLGIVDISDKVREWKWERISGESPDEINGDLLWNQKHQHHNQRDIDLVVGDDIPLYTPICSFRLTATLPDRVVVGEYLITLTNG</sequence>
<dbReference type="AlphaFoldDB" id="A0A0A2FCZ9"/>
<dbReference type="RefSeq" id="WP_039419914.1">
    <property type="nucleotide sequence ID" value="NZ_JRAI01000005.1"/>
</dbReference>
<gene>
    <name evidence="1" type="ORF">HR08_00990</name>
</gene>
<proteinExistence type="predicted"/>
<dbReference type="EMBL" id="JRAI01000005">
    <property type="protein sequence ID" value="KGN87997.1"/>
    <property type="molecule type" value="Genomic_DNA"/>
</dbReference>
<reference evidence="1 2" key="1">
    <citation type="submission" date="2014-08" db="EMBL/GenBank/DDBJ databases">
        <title>Porphyromonas gulae strain:COT-052_OH1451 Genome sequencing.</title>
        <authorList>
            <person name="Wallis C."/>
            <person name="Deusch O."/>
            <person name="O'Flynn C."/>
            <person name="Davis I."/>
            <person name="Jospin G."/>
            <person name="Darling A.E."/>
            <person name="Coil D.A."/>
            <person name="Alexiev A."/>
            <person name="Horsfall A."/>
            <person name="Kirkwood N."/>
            <person name="Harris S."/>
            <person name="Eisen J.A."/>
        </authorList>
    </citation>
    <scope>NUCLEOTIDE SEQUENCE [LARGE SCALE GENOMIC DNA]</scope>
    <source>
        <strain evidence="2">COT-052 OH1451</strain>
    </source>
</reference>
<protein>
    <submittedName>
        <fullName evidence="1">Uncharacterized protein</fullName>
    </submittedName>
</protein>
<organism evidence="1 2">
    <name type="scientific">Porphyromonas gulae</name>
    <dbReference type="NCBI Taxonomy" id="111105"/>
    <lineage>
        <taxon>Bacteria</taxon>
        <taxon>Pseudomonadati</taxon>
        <taxon>Bacteroidota</taxon>
        <taxon>Bacteroidia</taxon>
        <taxon>Bacteroidales</taxon>
        <taxon>Porphyromonadaceae</taxon>
        <taxon>Porphyromonas</taxon>
    </lineage>
</organism>
<evidence type="ECO:0000313" key="1">
    <source>
        <dbReference type="EMBL" id="KGN87997.1"/>
    </source>
</evidence>